<geneLocation type="plasmid" evidence="1">
    <name>pGZAF1_VIM</name>
</geneLocation>
<proteinExistence type="predicted"/>
<evidence type="ECO:0000313" key="1">
    <source>
        <dbReference type="EMBL" id="ASD48528.1"/>
    </source>
</evidence>
<name>A0A1Z3ML60_ALCFA</name>
<keyword evidence="1" id="KW-0614">Plasmid</keyword>
<reference evidence="1" key="1">
    <citation type="submission" date="2017-02" db="EMBL/GenBank/DDBJ databases">
        <title>Emergence of VIM metallo-beta-lactamase producing Alcaligenes faecalis in GAZA, Palestine.</title>
        <authorList>
            <person name="Al Laham N."/>
            <person name="Chavda K."/>
            <person name="Cienfuegos V."/>
            <person name="Kreiswirth B."/>
            <person name="Chen L."/>
        </authorList>
    </citation>
    <scope>NUCLEOTIDE SEQUENCE</scope>
    <source>
        <strain evidence="1">GZAF1</strain>
        <plasmid evidence="1">pGZAF1_VIM</plasmid>
    </source>
</reference>
<sequence>MNEPNPHQSHLLRLTLFKGPHMSKTLEAIRALPWIDFVDDEREAGSSIIVTLKEGFTFAGDDSGVKGFNTVSRARAGTRKGAVIEG</sequence>
<dbReference type="EMBL" id="KY623659">
    <property type="protein sequence ID" value="ASD48528.1"/>
    <property type="molecule type" value="Genomic_DNA"/>
</dbReference>
<dbReference type="AlphaFoldDB" id="A0A1Z3ML60"/>
<protein>
    <submittedName>
        <fullName evidence="1">Uncharacterized protein</fullName>
    </submittedName>
</protein>
<accession>A0A1Z3ML60</accession>
<organism evidence="1">
    <name type="scientific">Alcaligenes faecalis</name>
    <dbReference type="NCBI Taxonomy" id="511"/>
    <lineage>
        <taxon>Bacteria</taxon>
        <taxon>Pseudomonadati</taxon>
        <taxon>Pseudomonadota</taxon>
        <taxon>Betaproteobacteria</taxon>
        <taxon>Burkholderiales</taxon>
        <taxon>Alcaligenaceae</taxon>
        <taxon>Alcaligenes</taxon>
    </lineage>
</organism>